<dbReference type="Gene3D" id="1.10.287.1060">
    <property type="entry name" value="ESAT-6-like"/>
    <property type="match status" value="1"/>
</dbReference>
<keyword evidence="2" id="KW-0614">Plasmid</keyword>
<dbReference type="InterPro" id="IPR010310">
    <property type="entry name" value="T7SS_ESAT-6-like"/>
</dbReference>
<dbReference type="AlphaFoldDB" id="A0A5Q5BT22"/>
<evidence type="ECO:0000256" key="1">
    <source>
        <dbReference type="RuleBase" id="RU362001"/>
    </source>
</evidence>
<dbReference type="NCBIfam" id="TIGR03930">
    <property type="entry name" value="WXG100_ESAT6"/>
    <property type="match status" value="1"/>
</dbReference>
<sequence>MGQITYNYPAMLGTAGEMHGHNTQLRTVGAGIASEQGALAANWQGDTGQTYQAWQQQWNQALEEATQAYQAMTQAHEQNTMNMMGRDRAEGSKWG</sequence>
<accession>A0A5Q5BT22</accession>
<dbReference type="KEGG" id="mmc:Mmcs_5561"/>
<geneLocation type="plasmid" evidence="2">
    <name>Plasmid1</name>
</geneLocation>
<organism evidence="2">
    <name type="scientific">Mycobacterium sp. (strain MCS)</name>
    <dbReference type="NCBI Taxonomy" id="164756"/>
    <lineage>
        <taxon>Bacteria</taxon>
        <taxon>Bacillati</taxon>
        <taxon>Actinomycetota</taxon>
        <taxon>Actinomycetes</taxon>
        <taxon>Mycobacteriales</taxon>
        <taxon>Mycobacteriaceae</taxon>
        <taxon>Mycobacterium</taxon>
    </lineage>
</organism>
<reference evidence="2" key="1">
    <citation type="submission" date="2006-06" db="EMBL/GenBank/DDBJ databases">
        <title>Complete sequence of plasmid of Mycobacterium sp. MCS.</title>
        <authorList>
            <consortium name="US DOE Joint Genome Institute"/>
            <person name="Copeland A."/>
            <person name="Lucas S."/>
            <person name="Lapidus A."/>
            <person name="Barry K."/>
            <person name="Detter J.C."/>
            <person name="Glavina del Rio T."/>
            <person name="Hammon N."/>
            <person name="Israni S."/>
            <person name="Dalin E."/>
            <person name="Tice H."/>
            <person name="Pitluck S."/>
            <person name="Martinez M."/>
            <person name="Schmutz J."/>
            <person name="Larimer F."/>
            <person name="Land M."/>
            <person name="Hauser L."/>
            <person name="Kyrpides N."/>
            <person name="Kim E."/>
            <person name="Miller C.D."/>
            <person name="Hughes J.E."/>
            <person name="Anderson A.J."/>
            <person name="Sims R.C."/>
            <person name="Richardson P."/>
        </authorList>
    </citation>
    <scope>NUCLEOTIDE SEQUENCE [LARGE SCALE GENOMIC DNA]</scope>
    <source>
        <strain evidence="2">MCS</strain>
        <plasmid evidence="2">Plasmid1</plasmid>
    </source>
</reference>
<name>A0A5Q5BT22_MYCSS</name>
<dbReference type="Pfam" id="PF06013">
    <property type="entry name" value="WXG100"/>
    <property type="match status" value="1"/>
</dbReference>
<gene>
    <name evidence="2" type="ordered locus">Mmcs_5561</name>
</gene>
<dbReference type="SUPFAM" id="SSF140453">
    <property type="entry name" value="EsxAB dimer-like"/>
    <property type="match status" value="1"/>
</dbReference>
<comment type="similarity">
    <text evidence="1">Belongs to the WXG100 family.</text>
</comment>
<dbReference type="EMBL" id="CP000385">
    <property type="protein sequence ID" value="ABG11661.1"/>
    <property type="molecule type" value="Genomic_DNA"/>
</dbReference>
<dbReference type="InterPro" id="IPR036689">
    <property type="entry name" value="ESAT-6-like_sf"/>
</dbReference>
<protein>
    <recommendedName>
        <fullName evidence="1">ESAT-6-like protein</fullName>
    </recommendedName>
</protein>
<proteinExistence type="inferred from homology"/>
<evidence type="ECO:0000313" key="2">
    <source>
        <dbReference type="EMBL" id="ABG11661.1"/>
    </source>
</evidence>